<evidence type="ECO:0000256" key="8">
    <source>
        <dbReference type="ARBA" id="ARBA00023128"/>
    </source>
</evidence>
<name>A0A9K3PW02_9STRA</name>
<dbReference type="EMBL" id="JAGRRH010000014">
    <property type="protein sequence ID" value="KAG7359234.1"/>
    <property type="molecule type" value="Genomic_DNA"/>
</dbReference>
<reference evidence="13" key="2">
    <citation type="submission" date="2021-04" db="EMBL/GenBank/DDBJ databases">
        <authorList>
            <person name="Podell S."/>
        </authorList>
    </citation>
    <scope>NUCLEOTIDE SEQUENCE</scope>
    <source>
        <strain evidence="13">Hildebrandi</strain>
    </source>
</reference>
<gene>
    <name evidence="13" type="ORF">IV203_015823</name>
</gene>
<organism evidence="13 14">
    <name type="scientific">Nitzschia inconspicua</name>
    <dbReference type="NCBI Taxonomy" id="303405"/>
    <lineage>
        <taxon>Eukaryota</taxon>
        <taxon>Sar</taxon>
        <taxon>Stramenopiles</taxon>
        <taxon>Ochrophyta</taxon>
        <taxon>Bacillariophyta</taxon>
        <taxon>Bacillariophyceae</taxon>
        <taxon>Bacillariophycidae</taxon>
        <taxon>Bacillariales</taxon>
        <taxon>Bacillariaceae</taxon>
        <taxon>Nitzschia</taxon>
    </lineage>
</organism>
<keyword evidence="7" id="KW-0175">Coiled coil</keyword>
<keyword evidence="5" id="KW-0809">Transit peptide</keyword>
<evidence type="ECO:0000256" key="1">
    <source>
        <dbReference type="ARBA" id="ARBA00004273"/>
    </source>
</evidence>
<evidence type="ECO:0000256" key="7">
    <source>
        <dbReference type="ARBA" id="ARBA00023054"/>
    </source>
</evidence>
<dbReference type="InterPro" id="IPR008839">
    <property type="entry name" value="MDM33_fungi"/>
</dbReference>
<keyword evidence="3 12" id="KW-0812">Transmembrane</keyword>
<feature type="compositionally biased region" description="Polar residues" evidence="11">
    <location>
        <begin position="24"/>
        <end position="36"/>
    </location>
</feature>
<evidence type="ECO:0000256" key="9">
    <source>
        <dbReference type="ARBA" id="ARBA00023136"/>
    </source>
</evidence>
<evidence type="ECO:0000256" key="10">
    <source>
        <dbReference type="ARBA" id="ARBA00024807"/>
    </source>
</evidence>
<dbReference type="PANTHER" id="PTHR31961:SF3">
    <property type="entry name" value="SENSITIVE TO HIGH EXPRESSION PROTEIN 9, MITOCHONDRIAL"/>
    <property type="match status" value="1"/>
</dbReference>
<dbReference type="PANTHER" id="PTHR31961">
    <property type="entry name" value="SENSITIVE TO HIGH EXPRESSION PROTEIN 9, MITOCHONDRIAL"/>
    <property type="match status" value="1"/>
</dbReference>
<comment type="subcellular location">
    <subcellularLocation>
        <location evidence="1">Mitochondrion inner membrane</location>
    </subcellularLocation>
</comment>
<keyword evidence="4" id="KW-0999">Mitochondrion inner membrane</keyword>
<evidence type="ECO:0000313" key="13">
    <source>
        <dbReference type="EMBL" id="KAG7359234.1"/>
    </source>
</evidence>
<feature type="transmembrane region" description="Helical" evidence="12">
    <location>
        <begin position="447"/>
        <end position="468"/>
    </location>
</feature>
<feature type="region of interest" description="Disordered" evidence="11">
    <location>
        <begin position="24"/>
        <end position="138"/>
    </location>
</feature>
<evidence type="ECO:0000256" key="6">
    <source>
        <dbReference type="ARBA" id="ARBA00022989"/>
    </source>
</evidence>
<dbReference type="GO" id="GO:0005743">
    <property type="term" value="C:mitochondrial inner membrane"/>
    <property type="evidence" value="ECO:0007669"/>
    <property type="project" value="UniProtKB-SubCell"/>
</dbReference>
<reference evidence="13" key="1">
    <citation type="journal article" date="2021" name="Sci. Rep.">
        <title>Diploid genomic architecture of Nitzschia inconspicua, an elite biomass production diatom.</title>
        <authorList>
            <person name="Oliver A."/>
            <person name="Podell S."/>
            <person name="Pinowska A."/>
            <person name="Traller J.C."/>
            <person name="Smith S.R."/>
            <person name="McClure R."/>
            <person name="Beliaev A."/>
            <person name="Bohutskyi P."/>
            <person name="Hill E.A."/>
            <person name="Rabines A."/>
            <person name="Zheng H."/>
            <person name="Allen L.Z."/>
            <person name="Kuo A."/>
            <person name="Grigoriev I.V."/>
            <person name="Allen A.E."/>
            <person name="Hazlebeck D."/>
            <person name="Allen E.E."/>
        </authorList>
    </citation>
    <scope>NUCLEOTIDE SEQUENCE</scope>
    <source>
        <strain evidence="13">Hildebrandi</strain>
    </source>
</reference>
<evidence type="ECO:0000256" key="12">
    <source>
        <dbReference type="SAM" id="Phobius"/>
    </source>
</evidence>
<evidence type="ECO:0000256" key="4">
    <source>
        <dbReference type="ARBA" id="ARBA00022792"/>
    </source>
</evidence>
<sequence>MWSVSRTVVTASCRCRYPIVVSLSAQQRAASSTTLSKDAAEPSPLTSPPPPAAASTSASNPSSKTPTVNAFNEHGDTKSSTVGSNTDTPSFTAPPTTSSNATTSTSTLTTTPSSNLSSESSHVSNPSSSFSSSTLSSSLEVEDLRNNKSFLGRLQDLWYERSGTLEILELKESVNEASLAFDRASVQVNLARRHLDESLRNWERTSGKHLQLLQRRESWTPDDAQNFANLVSQEIMARSAMEKARNDLATAEETLSKRQLEYMNRMRRRYHEEQIWQDQWRVLGTYGTWSLIVLNSCVFLGSQYFLRVRENARMKAIEELIRENRAYNASAHMPIEQQMDVPTPQVKTAATNTTDKVESKEPLEDSTRNNNTVENIQDPAVWQVPTNWREKILFEWQNFQSTAVHKWQQLQSHSKTALQTIQHKTQNIIAAIPTLQEMPKSVDEVHVPSAIVGASFMGAAVVVVMFLVPTRR</sequence>
<dbReference type="Pfam" id="PF05546">
    <property type="entry name" value="She9_MDM33"/>
    <property type="match status" value="1"/>
</dbReference>
<dbReference type="OrthoDB" id="5595506at2759"/>
<evidence type="ECO:0000313" key="14">
    <source>
        <dbReference type="Proteomes" id="UP000693970"/>
    </source>
</evidence>
<keyword evidence="6 12" id="KW-1133">Transmembrane helix</keyword>
<protein>
    <submittedName>
        <fullName evidence="13">She9 / Mdm33 family protein</fullName>
    </submittedName>
</protein>
<evidence type="ECO:0000256" key="5">
    <source>
        <dbReference type="ARBA" id="ARBA00022946"/>
    </source>
</evidence>
<keyword evidence="8" id="KW-0496">Mitochondrion</keyword>
<comment type="function">
    <text evidence="10">Required for the maintenance of the structure of the mitochondrial inner membrane. Involved in mitochondrial morphology. Causes growth arrest when highly overexpressed.</text>
</comment>
<feature type="compositionally biased region" description="Low complexity" evidence="11">
    <location>
        <begin position="88"/>
        <end position="138"/>
    </location>
</feature>
<evidence type="ECO:0000256" key="11">
    <source>
        <dbReference type="SAM" id="MobiDB-lite"/>
    </source>
</evidence>
<keyword evidence="9 12" id="KW-0472">Membrane</keyword>
<comment type="caution">
    <text evidence="13">The sequence shown here is derived from an EMBL/GenBank/DDBJ whole genome shotgun (WGS) entry which is preliminary data.</text>
</comment>
<feature type="compositionally biased region" description="Polar residues" evidence="11">
    <location>
        <begin position="78"/>
        <end position="87"/>
    </location>
</feature>
<keyword evidence="14" id="KW-1185">Reference proteome</keyword>
<feature type="compositionally biased region" description="Basic and acidic residues" evidence="11">
    <location>
        <begin position="355"/>
        <end position="367"/>
    </location>
</feature>
<accession>A0A9K3PW02</accession>
<evidence type="ECO:0000256" key="2">
    <source>
        <dbReference type="ARBA" id="ARBA00007472"/>
    </source>
</evidence>
<feature type="compositionally biased region" description="Low complexity" evidence="11">
    <location>
        <begin position="53"/>
        <end position="67"/>
    </location>
</feature>
<dbReference type="Proteomes" id="UP000693970">
    <property type="component" value="Unassembled WGS sequence"/>
</dbReference>
<proteinExistence type="inferred from homology"/>
<feature type="region of interest" description="Disordered" evidence="11">
    <location>
        <begin position="349"/>
        <end position="372"/>
    </location>
</feature>
<evidence type="ECO:0000256" key="3">
    <source>
        <dbReference type="ARBA" id="ARBA00022692"/>
    </source>
</evidence>
<dbReference type="AlphaFoldDB" id="A0A9K3PW02"/>
<comment type="similarity">
    <text evidence="2">Belongs to the SHE9 family.</text>
</comment>